<feature type="region of interest" description="Disordered" evidence="1">
    <location>
        <begin position="220"/>
        <end position="309"/>
    </location>
</feature>
<sequence>MTRGGPHSPFPSSLNNECKKARDILDSFINPSIANSTNTKIVRKAQGLAIFSTFKVGFMGSIRIGSGILVARLDDGSWSAPSAVGTGGLGFGGQVGVEFANFIFVLPDKSSVRAFAQLGTLTLATNISMAIGPIGRCGEAGIGISSKGFGTMFSMSKTNGFFGGLSLEGGTLVESRAANRKFYQRDVTAAQLLSGEIAPPADAEPLMQFLASEAFYPLQDRVSDPEQPPQAHVDTTSELPAGATNQPPAEVLTPGAPRQAPAEEYTESPSIPAELPVGHPIEPVTGSQETQTSILEREIPPQEPPTQEK</sequence>
<evidence type="ECO:0000259" key="2">
    <source>
        <dbReference type="Pfam" id="PF04366"/>
    </source>
</evidence>
<dbReference type="AlphaFoldDB" id="A0A7H8QXG1"/>
<feature type="compositionally biased region" description="Polar residues" evidence="1">
    <location>
        <begin position="233"/>
        <end position="247"/>
    </location>
</feature>
<accession>A0A7H8QXG1</accession>
<dbReference type="EMBL" id="CP055900">
    <property type="protein sequence ID" value="QKX58175.1"/>
    <property type="molecule type" value="Genomic_DNA"/>
</dbReference>
<feature type="compositionally biased region" description="Basic and acidic residues" evidence="1">
    <location>
        <begin position="295"/>
        <end position="309"/>
    </location>
</feature>
<feature type="compositionally biased region" description="Polar residues" evidence="1">
    <location>
        <begin position="285"/>
        <end position="294"/>
    </location>
</feature>
<dbReference type="Proteomes" id="UP000509510">
    <property type="component" value="Chromosome III"/>
</dbReference>
<dbReference type="GO" id="GO:0035091">
    <property type="term" value="F:phosphatidylinositol binding"/>
    <property type="evidence" value="ECO:0007669"/>
    <property type="project" value="TreeGrafter"/>
</dbReference>
<dbReference type="InterPro" id="IPR051702">
    <property type="entry name" value="SH3_domain_YSC84-like"/>
</dbReference>
<feature type="domain" description="Ysc84 actin-binding" evidence="2">
    <location>
        <begin position="88"/>
        <end position="211"/>
    </location>
</feature>
<keyword evidence="4" id="KW-1185">Reference proteome</keyword>
<proteinExistence type="predicted"/>
<dbReference type="InterPro" id="IPR033643">
    <property type="entry name" value="SYLF_SH3YL1-like"/>
</dbReference>
<dbReference type="GeneID" id="55992794"/>
<evidence type="ECO:0000313" key="4">
    <source>
        <dbReference type="Proteomes" id="UP000509510"/>
    </source>
</evidence>
<gene>
    <name evidence="3" type="ORF">TRUGW13939_05296</name>
</gene>
<dbReference type="InterPro" id="IPR007461">
    <property type="entry name" value="Ysc84_actin-binding"/>
</dbReference>
<evidence type="ECO:0000256" key="1">
    <source>
        <dbReference type="SAM" id="MobiDB-lite"/>
    </source>
</evidence>
<name>A0A7H8QXG1_TALRU</name>
<dbReference type="RefSeq" id="XP_035344353.1">
    <property type="nucleotide sequence ID" value="XM_035488460.1"/>
</dbReference>
<dbReference type="Pfam" id="PF04366">
    <property type="entry name" value="Ysc84"/>
    <property type="match status" value="1"/>
</dbReference>
<protein>
    <recommendedName>
        <fullName evidence="2">Ysc84 actin-binding domain-containing protein</fullName>
    </recommendedName>
</protein>
<dbReference type="KEGG" id="trg:TRUGW13939_05296"/>
<dbReference type="OrthoDB" id="10255128at2759"/>
<dbReference type="PANTHER" id="PTHR15629">
    <property type="entry name" value="SH3YL1 PROTEIN"/>
    <property type="match status" value="1"/>
</dbReference>
<dbReference type="PANTHER" id="PTHR15629:SF2">
    <property type="entry name" value="SH3 DOMAIN-CONTAINING YSC84-LIKE PROTEIN 1"/>
    <property type="match status" value="1"/>
</dbReference>
<evidence type="ECO:0000313" key="3">
    <source>
        <dbReference type="EMBL" id="QKX58175.1"/>
    </source>
</evidence>
<organism evidence="3 4">
    <name type="scientific">Talaromyces rugulosus</name>
    <name type="common">Penicillium rugulosum</name>
    <dbReference type="NCBI Taxonomy" id="121627"/>
    <lineage>
        <taxon>Eukaryota</taxon>
        <taxon>Fungi</taxon>
        <taxon>Dikarya</taxon>
        <taxon>Ascomycota</taxon>
        <taxon>Pezizomycotina</taxon>
        <taxon>Eurotiomycetes</taxon>
        <taxon>Eurotiomycetidae</taxon>
        <taxon>Eurotiales</taxon>
        <taxon>Trichocomaceae</taxon>
        <taxon>Talaromyces</taxon>
        <taxon>Talaromyces sect. Islandici</taxon>
    </lineage>
</organism>
<dbReference type="GO" id="GO:0051666">
    <property type="term" value="P:actin cortical patch localization"/>
    <property type="evidence" value="ECO:0007669"/>
    <property type="project" value="TreeGrafter"/>
</dbReference>
<dbReference type="GO" id="GO:0051017">
    <property type="term" value="P:actin filament bundle assembly"/>
    <property type="evidence" value="ECO:0007669"/>
    <property type="project" value="TreeGrafter"/>
</dbReference>
<dbReference type="CDD" id="cd11525">
    <property type="entry name" value="SYLF_SH3YL1_like"/>
    <property type="match status" value="1"/>
</dbReference>
<dbReference type="GO" id="GO:0030479">
    <property type="term" value="C:actin cortical patch"/>
    <property type="evidence" value="ECO:0007669"/>
    <property type="project" value="TreeGrafter"/>
</dbReference>
<dbReference type="GO" id="GO:0051015">
    <property type="term" value="F:actin filament binding"/>
    <property type="evidence" value="ECO:0007669"/>
    <property type="project" value="TreeGrafter"/>
</dbReference>
<reference evidence="4" key="1">
    <citation type="submission" date="2020-06" db="EMBL/GenBank/DDBJ databases">
        <title>A chromosome-scale genome assembly of Talaromyces rugulosus W13939.</title>
        <authorList>
            <person name="Wang B."/>
            <person name="Guo L."/>
            <person name="Ye K."/>
            <person name="Wang L."/>
        </authorList>
    </citation>
    <scope>NUCLEOTIDE SEQUENCE [LARGE SCALE GENOMIC DNA]</scope>
    <source>
        <strain evidence="4">W13939</strain>
    </source>
</reference>